<sequence length="181" mass="19476">MFKHLLVILLLLAPAAHAARRDTVTDWIASGDHWLSVGPMLSVTGRSGNAHLGLGVEVTYNIVDKLLATGIFTQAQWTSGHARLAGGFQLSAGPFGFEFGAQHETGTREYLPTTGIHFAPYLTFGMVSLALRFGSPIGTWESSSDGESGRKRHGSEMGLVLTLKAPLQLKGSRKTNLLDFL</sequence>
<evidence type="ECO:0000256" key="1">
    <source>
        <dbReference type="SAM" id="SignalP"/>
    </source>
</evidence>
<name>F8CPV7_MYXFH</name>
<dbReference type="STRING" id="483219.LILAB_05295"/>
<dbReference type="EMBL" id="CP002830">
    <property type="protein sequence ID" value="AEI62980.1"/>
    <property type="molecule type" value="Genomic_DNA"/>
</dbReference>
<evidence type="ECO:0008006" key="4">
    <source>
        <dbReference type="Google" id="ProtNLM"/>
    </source>
</evidence>
<organism evidence="2 3">
    <name type="scientific">Myxococcus fulvus (strain ATCC BAA-855 / HW-1)</name>
    <dbReference type="NCBI Taxonomy" id="483219"/>
    <lineage>
        <taxon>Bacteria</taxon>
        <taxon>Pseudomonadati</taxon>
        <taxon>Myxococcota</taxon>
        <taxon>Myxococcia</taxon>
        <taxon>Myxococcales</taxon>
        <taxon>Cystobacterineae</taxon>
        <taxon>Myxococcaceae</taxon>
        <taxon>Myxococcus</taxon>
    </lineage>
</organism>
<reference evidence="2 3" key="1">
    <citation type="journal article" date="2011" name="J. Bacteriol.">
        <title>Genome sequence of the halotolerant marine bacterium Myxococcus fulvus HW-1.</title>
        <authorList>
            <person name="Li Z.F."/>
            <person name="Li X."/>
            <person name="Liu H."/>
            <person name="Liu X."/>
            <person name="Han K."/>
            <person name="Wu Z.H."/>
            <person name="Hu W."/>
            <person name="Li F.F."/>
            <person name="Li Y.Z."/>
        </authorList>
    </citation>
    <scope>NUCLEOTIDE SEQUENCE [LARGE SCALE GENOMIC DNA]</scope>
    <source>
        <strain evidence="3">ATCC BAA-855 / HW-1</strain>
    </source>
</reference>
<keyword evidence="1" id="KW-0732">Signal</keyword>
<gene>
    <name evidence="2" type="ordered locus">LILAB_05295</name>
</gene>
<accession>F8CPV7</accession>
<evidence type="ECO:0000313" key="3">
    <source>
        <dbReference type="Proteomes" id="UP000000488"/>
    </source>
</evidence>
<dbReference type="Proteomes" id="UP000000488">
    <property type="component" value="Chromosome"/>
</dbReference>
<dbReference type="AlphaFoldDB" id="F8CPV7"/>
<dbReference type="HOGENOM" id="CLU_1494708_0_0_7"/>
<protein>
    <recommendedName>
        <fullName evidence="4">Outer membrane protein beta-barrel domain-containing protein</fullName>
    </recommendedName>
</protein>
<dbReference type="KEGG" id="mfu:LILAB_05295"/>
<proteinExistence type="predicted"/>
<evidence type="ECO:0000313" key="2">
    <source>
        <dbReference type="EMBL" id="AEI62980.1"/>
    </source>
</evidence>
<feature type="signal peptide" evidence="1">
    <location>
        <begin position="1"/>
        <end position="18"/>
    </location>
</feature>
<feature type="chain" id="PRO_5003368429" description="Outer membrane protein beta-barrel domain-containing protein" evidence="1">
    <location>
        <begin position="19"/>
        <end position="181"/>
    </location>
</feature>